<organism evidence="1">
    <name type="scientific">Schistocephalus solidus</name>
    <name type="common">Tapeworm</name>
    <dbReference type="NCBI Taxonomy" id="70667"/>
    <lineage>
        <taxon>Eukaryota</taxon>
        <taxon>Metazoa</taxon>
        <taxon>Spiralia</taxon>
        <taxon>Lophotrochozoa</taxon>
        <taxon>Platyhelminthes</taxon>
        <taxon>Cestoda</taxon>
        <taxon>Eucestoda</taxon>
        <taxon>Diphyllobothriidea</taxon>
        <taxon>Diphyllobothriidae</taxon>
        <taxon>Schistocephalus</taxon>
    </lineage>
</organism>
<accession>A0A0X3NZH2</accession>
<protein>
    <submittedName>
        <fullName evidence="1">Uncharacterized protein</fullName>
    </submittedName>
</protein>
<dbReference type="EMBL" id="GEEE01018044">
    <property type="protein sequence ID" value="JAP45181.1"/>
    <property type="molecule type" value="Transcribed_RNA"/>
</dbReference>
<reference evidence="1" key="1">
    <citation type="submission" date="2016-01" db="EMBL/GenBank/DDBJ databases">
        <title>Reference transcriptome for the parasite Schistocephalus solidus: insights into the molecular evolution of parasitism.</title>
        <authorList>
            <person name="Hebert F.O."/>
            <person name="Grambauer S."/>
            <person name="Barber I."/>
            <person name="Landry C.R."/>
            <person name="Aubin-Horth N."/>
        </authorList>
    </citation>
    <scope>NUCLEOTIDE SEQUENCE</scope>
</reference>
<dbReference type="AlphaFoldDB" id="A0A0X3NZH2"/>
<evidence type="ECO:0000313" key="1">
    <source>
        <dbReference type="EMBL" id="JAP45181.1"/>
    </source>
</evidence>
<sequence>MKYNIYYKLSVCILSNTKTIRRRDRQVVYSCFFQCDYFVKFFPILTAQVQAQTSVSPIFCRCMAQLRGVRLISGSPQRSLCVLSETKYVRRKLLGMKCMLLNERPDRSHGLYKPLHVKNDHARCGRGRNG</sequence>
<gene>
    <name evidence="1" type="ORF">TR165146</name>
</gene>
<name>A0A0X3NZH2_SCHSO</name>
<proteinExistence type="predicted"/>